<keyword evidence="2" id="KW-1185">Reference proteome</keyword>
<dbReference type="Proteomes" id="UP001283361">
    <property type="component" value="Unassembled WGS sequence"/>
</dbReference>
<comment type="caution">
    <text evidence="1">The sequence shown here is derived from an EMBL/GenBank/DDBJ whole genome shotgun (WGS) entry which is preliminary data.</text>
</comment>
<protein>
    <submittedName>
        <fullName evidence="1">Uncharacterized protein</fullName>
    </submittedName>
</protein>
<proteinExistence type="predicted"/>
<sequence>MCECSEDRESGNGKLQCLPRGDHNVWIQNDPHLKNFHHEFASLHSPCPYRVLSFVLKPEEDTVVFVDLRTCFSSEKDSALERPLLPDQTDPELHRILADDMMKQIMEFEGDVHIDGDVYNFTFIARSLDTTILDLPEFEGQVVSSNDSRFVNYTMIVDKDAVDNLLVVEIIGLGIKLFFRPPCTDGLLNNMELPMVPGAVFNIKKENWKMVDLERSNFGIASFPLGPSLKDKATELNVSKPVYVQYLMLDNSTTEIGYNDSLCSETYRIFTQECRMEHDKLEMLQTCSSIYAEKKFLECLTEKHSMEEYSSIQKKFFQRCEMVLCKKDAVGCKNMLMEMPFLTKCPLPEKIKTIDCSTILLDLDLVESDLTGFY</sequence>
<evidence type="ECO:0000313" key="2">
    <source>
        <dbReference type="Proteomes" id="UP001283361"/>
    </source>
</evidence>
<dbReference type="AlphaFoldDB" id="A0AAE1A873"/>
<evidence type="ECO:0000313" key="1">
    <source>
        <dbReference type="EMBL" id="KAK3783139.1"/>
    </source>
</evidence>
<dbReference type="EMBL" id="JAWDGP010002436">
    <property type="protein sequence ID" value="KAK3783139.1"/>
    <property type="molecule type" value="Genomic_DNA"/>
</dbReference>
<organism evidence="1 2">
    <name type="scientific">Elysia crispata</name>
    <name type="common">lettuce slug</name>
    <dbReference type="NCBI Taxonomy" id="231223"/>
    <lineage>
        <taxon>Eukaryota</taxon>
        <taxon>Metazoa</taxon>
        <taxon>Spiralia</taxon>
        <taxon>Lophotrochozoa</taxon>
        <taxon>Mollusca</taxon>
        <taxon>Gastropoda</taxon>
        <taxon>Heterobranchia</taxon>
        <taxon>Euthyneura</taxon>
        <taxon>Panpulmonata</taxon>
        <taxon>Sacoglossa</taxon>
        <taxon>Placobranchoidea</taxon>
        <taxon>Plakobranchidae</taxon>
        <taxon>Elysia</taxon>
    </lineage>
</organism>
<name>A0AAE1A873_9GAST</name>
<reference evidence="1" key="1">
    <citation type="journal article" date="2023" name="G3 (Bethesda)">
        <title>A reference genome for the long-term kleptoplast-retaining sea slug Elysia crispata morphotype clarki.</title>
        <authorList>
            <person name="Eastman K.E."/>
            <person name="Pendleton A.L."/>
            <person name="Shaikh M.A."/>
            <person name="Suttiyut T."/>
            <person name="Ogas R."/>
            <person name="Tomko P."/>
            <person name="Gavelis G."/>
            <person name="Widhalm J.R."/>
            <person name="Wisecaver J.H."/>
        </authorList>
    </citation>
    <scope>NUCLEOTIDE SEQUENCE</scope>
    <source>
        <strain evidence="1">ECLA1</strain>
    </source>
</reference>
<accession>A0AAE1A873</accession>
<gene>
    <name evidence="1" type="ORF">RRG08_046933</name>
</gene>